<evidence type="ECO:0000313" key="3">
    <source>
        <dbReference type="Proteomes" id="UP001157126"/>
    </source>
</evidence>
<dbReference type="EMBL" id="BSUO01000001">
    <property type="protein sequence ID" value="GMA41539.1"/>
    <property type="molecule type" value="Genomic_DNA"/>
</dbReference>
<sequence>MFEITGVGTILLAWVLALTCIVVVTRTWGRLARPGVGAVMSRVLAQVLVTVMIVLAVATTVNRSGLWFVSWRDLASVVTGPTGGEMREHGARAAAAAGADLGEWGPGDAQVVASPAPVPDTTTRLSTYTVTGPASGYTGTVHVWAPAADEAPADGRPVLQVFHGYPVSAQSAFANLGLDDVHRTLPGAILLIPDWSPGELDTECTDGPAGKMETWLTTDVPAWAVDTLGARADRGSWATFGYSAGGWCAAMTAMRHPQTYSAAVSLGGYSRPLFSPRYRPFPAEGGAYDLPLLARTDPPSVALLAQYSDKDAVSAPSTRELIDATREPLSVTHWATPDAGHRVGAWKPLVPQTLEWLGRTAPGFA</sequence>
<organism evidence="2 3">
    <name type="scientific">Mobilicoccus caccae</name>
    <dbReference type="NCBI Taxonomy" id="1859295"/>
    <lineage>
        <taxon>Bacteria</taxon>
        <taxon>Bacillati</taxon>
        <taxon>Actinomycetota</taxon>
        <taxon>Actinomycetes</taxon>
        <taxon>Micrococcales</taxon>
        <taxon>Dermatophilaceae</taxon>
        <taxon>Mobilicoccus</taxon>
    </lineage>
</organism>
<gene>
    <name evidence="2" type="ORF">GCM10025883_35840</name>
</gene>
<keyword evidence="3" id="KW-1185">Reference proteome</keyword>
<dbReference type="InterPro" id="IPR029058">
    <property type="entry name" value="AB_hydrolase_fold"/>
</dbReference>
<name>A0ABQ6IVN1_9MICO</name>
<keyword evidence="1" id="KW-0472">Membrane</keyword>
<proteinExistence type="predicted"/>
<evidence type="ECO:0000256" key="1">
    <source>
        <dbReference type="SAM" id="Phobius"/>
    </source>
</evidence>
<dbReference type="Proteomes" id="UP001157126">
    <property type="component" value="Unassembled WGS sequence"/>
</dbReference>
<reference evidence="3" key="1">
    <citation type="journal article" date="2019" name="Int. J. Syst. Evol. Microbiol.">
        <title>The Global Catalogue of Microorganisms (GCM) 10K type strain sequencing project: providing services to taxonomists for standard genome sequencing and annotation.</title>
        <authorList>
            <consortium name="The Broad Institute Genomics Platform"/>
            <consortium name="The Broad Institute Genome Sequencing Center for Infectious Disease"/>
            <person name="Wu L."/>
            <person name="Ma J."/>
        </authorList>
    </citation>
    <scope>NUCLEOTIDE SEQUENCE [LARGE SCALE GENOMIC DNA]</scope>
    <source>
        <strain evidence="3">NBRC 113072</strain>
    </source>
</reference>
<evidence type="ECO:0000313" key="2">
    <source>
        <dbReference type="EMBL" id="GMA41539.1"/>
    </source>
</evidence>
<dbReference type="Gene3D" id="3.40.50.1820">
    <property type="entry name" value="alpha/beta hydrolase"/>
    <property type="match status" value="1"/>
</dbReference>
<dbReference type="SUPFAM" id="SSF53474">
    <property type="entry name" value="alpha/beta-Hydrolases"/>
    <property type="match status" value="1"/>
</dbReference>
<dbReference type="InterPro" id="IPR050583">
    <property type="entry name" value="Mycobacterial_A85_antigen"/>
</dbReference>
<dbReference type="PANTHER" id="PTHR48098">
    <property type="entry name" value="ENTEROCHELIN ESTERASE-RELATED"/>
    <property type="match status" value="1"/>
</dbReference>
<keyword evidence="1" id="KW-1133">Transmembrane helix</keyword>
<evidence type="ECO:0008006" key="4">
    <source>
        <dbReference type="Google" id="ProtNLM"/>
    </source>
</evidence>
<comment type="caution">
    <text evidence="2">The sequence shown here is derived from an EMBL/GenBank/DDBJ whole genome shotgun (WGS) entry which is preliminary data.</text>
</comment>
<feature type="transmembrane region" description="Helical" evidence="1">
    <location>
        <begin position="36"/>
        <end position="58"/>
    </location>
</feature>
<protein>
    <recommendedName>
        <fullName evidence="4">Esterase</fullName>
    </recommendedName>
</protein>
<accession>A0ABQ6IVN1</accession>
<keyword evidence="1" id="KW-0812">Transmembrane</keyword>
<feature type="transmembrane region" description="Helical" evidence="1">
    <location>
        <begin position="6"/>
        <end position="24"/>
    </location>
</feature>
<dbReference type="PANTHER" id="PTHR48098:SF1">
    <property type="entry name" value="DIACYLGLYCEROL ACYLTRANSFERASE_MYCOLYLTRANSFERASE AG85A"/>
    <property type="match status" value="1"/>
</dbReference>